<accession>A0A266QBE2</accession>
<proteinExistence type="predicted"/>
<dbReference type="Proteomes" id="UP000216101">
    <property type="component" value="Unassembled WGS sequence"/>
</dbReference>
<organism evidence="4 5">
    <name type="scientific">Cellvibrio mixtus</name>
    <dbReference type="NCBI Taxonomy" id="39650"/>
    <lineage>
        <taxon>Bacteria</taxon>
        <taxon>Pseudomonadati</taxon>
        <taxon>Pseudomonadota</taxon>
        <taxon>Gammaproteobacteria</taxon>
        <taxon>Cellvibrionales</taxon>
        <taxon>Cellvibrionaceae</taxon>
        <taxon>Cellvibrio</taxon>
    </lineage>
</organism>
<dbReference type="PROSITE" id="PS50045">
    <property type="entry name" value="SIGMA54_INTERACT_4"/>
    <property type="match status" value="1"/>
</dbReference>
<protein>
    <recommendedName>
        <fullName evidence="3">Sigma-54 factor interaction domain-containing protein</fullName>
    </recommendedName>
</protein>
<dbReference type="RefSeq" id="WP_094984602.1">
    <property type="nucleotide sequence ID" value="NZ_NHNI01000001.1"/>
</dbReference>
<dbReference type="AlphaFoldDB" id="A0A266QBE2"/>
<dbReference type="GO" id="GO:0006355">
    <property type="term" value="P:regulation of DNA-templated transcription"/>
    <property type="evidence" value="ECO:0007669"/>
    <property type="project" value="InterPro"/>
</dbReference>
<dbReference type="InterPro" id="IPR058031">
    <property type="entry name" value="AAA_lid_NorR"/>
</dbReference>
<dbReference type="Pfam" id="PF25601">
    <property type="entry name" value="AAA_lid_14"/>
    <property type="match status" value="1"/>
</dbReference>
<dbReference type="PANTHER" id="PTHR32071">
    <property type="entry name" value="TRANSCRIPTIONAL REGULATORY PROTEIN"/>
    <property type="match status" value="1"/>
</dbReference>
<gene>
    <name evidence="4" type="ORF">CBP51_09075</name>
</gene>
<reference evidence="5" key="1">
    <citation type="submission" date="2017-05" db="EMBL/GenBank/DDBJ databases">
        <authorList>
            <person name="Barney B.M."/>
        </authorList>
    </citation>
    <scope>NUCLEOTIDE SEQUENCE [LARGE SCALE GENOMIC DNA]</scope>
    <source>
        <strain evidence="5">PSBB022</strain>
    </source>
</reference>
<dbReference type="Gene3D" id="3.40.50.300">
    <property type="entry name" value="P-loop containing nucleotide triphosphate hydrolases"/>
    <property type="match status" value="1"/>
</dbReference>
<dbReference type="Gene3D" id="1.10.8.60">
    <property type="match status" value="1"/>
</dbReference>
<keyword evidence="1" id="KW-0547">Nucleotide-binding</keyword>
<dbReference type="GO" id="GO:0005524">
    <property type="term" value="F:ATP binding"/>
    <property type="evidence" value="ECO:0007669"/>
    <property type="project" value="UniProtKB-KW"/>
</dbReference>
<name>A0A266QBE2_9GAMM</name>
<dbReference type="InterPro" id="IPR027417">
    <property type="entry name" value="P-loop_NTPase"/>
</dbReference>
<dbReference type="EMBL" id="NHNI01000001">
    <property type="protein sequence ID" value="OZY87120.1"/>
    <property type="molecule type" value="Genomic_DNA"/>
</dbReference>
<comment type="caution">
    <text evidence="4">The sequence shown here is derived from an EMBL/GenBank/DDBJ whole genome shotgun (WGS) entry which is preliminary data.</text>
</comment>
<feature type="domain" description="Sigma-54 factor interaction" evidence="3">
    <location>
        <begin position="180"/>
        <end position="382"/>
    </location>
</feature>
<evidence type="ECO:0000313" key="5">
    <source>
        <dbReference type="Proteomes" id="UP000216101"/>
    </source>
</evidence>
<dbReference type="InterPro" id="IPR002078">
    <property type="entry name" value="Sigma_54_int"/>
</dbReference>
<keyword evidence="5" id="KW-1185">Reference proteome</keyword>
<keyword evidence="2" id="KW-0067">ATP-binding</keyword>
<dbReference type="Pfam" id="PF14532">
    <property type="entry name" value="Sigma54_activ_2"/>
    <property type="match status" value="1"/>
</dbReference>
<dbReference type="SUPFAM" id="SSF52540">
    <property type="entry name" value="P-loop containing nucleoside triphosphate hydrolases"/>
    <property type="match status" value="1"/>
</dbReference>
<sequence>MIALFQAVSSYKSRVRPTRKFNQSSVPRWVPVNKSFIALTKMILRSAATRLGLEQAAVTLRCLNHQGYRHLLLADDVRDLFVAASGGAEEFIISTQEANASPFQGFDAEAALSLPVNFKTPDNESQRLGYLVVQMAPGVHVADATVKHELSLVIEEIVRVISRYQSRYRSIHWYGDQSFWVGNSSILRQLDQRIDQLAKRKSPVLLRADKGTGKIIAARRFHDIACSETAPFIESDCREWEEGTATAILQSLRSCATGGTLFLRSIDALSAKDMLALRHFCLQWMAATRSGTSLSLVFSLSSAAIDPVAIGLGWMMHFVQSLPLPTLAERREDLHDLVQFFIAEFALAGDVDLQDCAWQLLETHEFTANVEGLKNLLKQVAMRNQGGLVTADELRALL</sequence>
<evidence type="ECO:0000313" key="4">
    <source>
        <dbReference type="EMBL" id="OZY87120.1"/>
    </source>
</evidence>
<evidence type="ECO:0000256" key="2">
    <source>
        <dbReference type="ARBA" id="ARBA00022840"/>
    </source>
</evidence>
<evidence type="ECO:0000256" key="1">
    <source>
        <dbReference type="ARBA" id="ARBA00022741"/>
    </source>
</evidence>
<evidence type="ECO:0000259" key="3">
    <source>
        <dbReference type="PROSITE" id="PS50045"/>
    </source>
</evidence>